<dbReference type="GO" id="GO:0016853">
    <property type="term" value="F:isomerase activity"/>
    <property type="evidence" value="ECO:0007669"/>
    <property type="project" value="UniProtKB-KW"/>
</dbReference>
<dbReference type="PANTHER" id="PTHR35257:SF1">
    <property type="entry name" value="TRANSMEMBRANE PROTEIN 82"/>
    <property type="match status" value="1"/>
</dbReference>
<evidence type="ECO:0000256" key="2">
    <source>
        <dbReference type="SAM" id="Phobius"/>
    </source>
</evidence>
<dbReference type="OrthoDB" id="9943056at2759"/>
<feature type="region of interest" description="Disordered" evidence="1">
    <location>
        <begin position="118"/>
        <end position="192"/>
    </location>
</feature>
<keyword evidence="3" id="KW-0732">Signal</keyword>
<dbReference type="EMBL" id="QXTE01002671">
    <property type="protein sequence ID" value="TFJ95662.1"/>
    <property type="molecule type" value="Genomic_DNA"/>
</dbReference>
<feature type="compositionally biased region" description="Low complexity" evidence="1">
    <location>
        <begin position="139"/>
        <end position="158"/>
    </location>
</feature>
<gene>
    <name evidence="4" type="ORF">DR999_PMT22694</name>
</gene>
<keyword evidence="2" id="KW-0472">Membrane</keyword>
<feature type="transmembrane region" description="Helical" evidence="2">
    <location>
        <begin position="30"/>
        <end position="50"/>
    </location>
</feature>
<keyword evidence="2" id="KW-0812">Transmembrane</keyword>
<dbReference type="Pfam" id="PF15816">
    <property type="entry name" value="TMEM82"/>
    <property type="match status" value="1"/>
</dbReference>
<feature type="signal peptide" evidence="3">
    <location>
        <begin position="1"/>
        <end position="20"/>
    </location>
</feature>
<keyword evidence="4" id="KW-0413">Isomerase</keyword>
<accession>A0A4D9DKV0</accession>
<feature type="compositionally biased region" description="Low complexity" evidence="1">
    <location>
        <begin position="119"/>
        <end position="128"/>
    </location>
</feature>
<protein>
    <submittedName>
        <fullName evidence="4">Glucose-6-phosphate isomerase</fullName>
    </submittedName>
</protein>
<dbReference type="InterPro" id="IPR031648">
    <property type="entry name" value="TMEM82"/>
</dbReference>
<evidence type="ECO:0000313" key="5">
    <source>
        <dbReference type="Proteomes" id="UP000297703"/>
    </source>
</evidence>
<dbReference type="PANTHER" id="PTHR35257">
    <property type="entry name" value="TRANSMEMBRANE PROTEIN 82"/>
    <property type="match status" value="1"/>
</dbReference>
<proteinExistence type="predicted"/>
<keyword evidence="5" id="KW-1185">Reference proteome</keyword>
<keyword evidence="2" id="KW-1133">Transmembrane helix</keyword>
<evidence type="ECO:0000256" key="3">
    <source>
        <dbReference type="SAM" id="SignalP"/>
    </source>
</evidence>
<reference evidence="4 5" key="2">
    <citation type="submission" date="2019-04" db="EMBL/GenBank/DDBJ databases">
        <title>The genome sequence of big-headed turtle.</title>
        <authorList>
            <person name="Gong S."/>
        </authorList>
    </citation>
    <scope>NUCLEOTIDE SEQUENCE [LARGE SCALE GENOMIC DNA]</scope>
    <source>
        <strain evidence="4">DO16091913</strain>
        <tissue evidence="4">Muscle</tissue>
    </source>
</reference>
<dbReference type="Proteomes" id="UP000297703">
    <property type="component" value="Unassembled WGS sequence"/>
</dbReference>
<reference evidence="4 5" key="1">
    <citation type="submission" date="2019-04" db="EMBL/GenBank/DDBJ databases">
        <title>Draft genome of the big-headed turtle Platysternon megacephalum.</title>
        <authorList>
            <person name="Gong S."/>
        </authorList>
    </citation>
    <scope>NUCLEOTIDE SEQUENCE [LARGE SCALE GENOMIC DNA]</scope>
    <source>
        <strain evidence="4">DO16091913</strain>
        <tissue evidence="4">Muscle</tissue>
    </source>
</reference>
<feature type="chain" id="PRO_5020026343" evidence="3">
    <location>
        <begin position="21"/>
        <end position="243"/>
    </location>
</feature>
<feature type="compositionally biased region" description="Low complexity" evidence="1">
    <location>
        <begin position="171"/>
        <end position="183"/>
    </location>
</feature>
<name>A0A4D9DKV0_9SAUR</name>
<evidence type="ECO:0000256" key="1">
    <source>
        <dbReference type="SAM" id="MobiDB-lite"/>
    </source>
</evidence>
<dbReference type="STRING" id="55544.A0A4D9DKV0"/>
<sequence length="243" mass="26447">MFSFEFLASWLPGFPSLAWGSTLLDSLLQGLIGACAVSVLCSLVKIYLYIQCLNDPDRQKEKEIIRSQWSLLDHVHLFLLTLIFTVVGYRVAALVVLEFSLRAVSMLLSLNKDFSQKFPEPGSSSRQPQPRPEAHGRKSSSVTKSSSGGAGAERSSLACPDQQLSGASDPSLSGRLSLQRSSQEPAVPGSTPKPSVFPLNWCIRPVLEVGGGEEAMMDGVARRSLVKARPGCCHLRFLVAWVE</sequence>
<comment type="caution">
    <text evidence="4">The sequence shown here is derived from an EMBL/GenBank/DDBJ whole genome shotgun (WGS) entry which is preliminary data.</text>
</comment>
<feature type="transmembrane region" description="Helical" evidence="2">
    <location>
        <begin position="71"/>
        <end position="97"/>
    </location>
</feature>
<evidence type="ECO:0000313" key="4">
    <source>
        <dbReference type="EMBL" id="TFJ95662.1"/>
    </source>
</evidence>
<organism evidence="4 5">
    <name type="scientific">Platysternon megacephalum</name>
    <name type="common">big-headed turtle</name>
    <dbReference type="NCBI Taxonomy" id="55544"/>
    <lineage>
        <taxon>Eukaryota</taxon>
        <taxon>Metazoa</taxon>
        <taxon>Chordata</taxon>
        <taxon>Craniata</taxon>
        <taxon>Vertebrata</taxon>
        <taxon>Euteleostomi</taxon>
        <taxon>Archelosauria</taxon>
        <taxon>Testudinata</taxon>
        <taxon>Testudines</taxon>
        <taxon>Cryptodira</taxon>
        <taxon>Durocryptodira</taxon>
        <taxon>Testudinoidea</taxon>
        <taxon>Platysternidae</taxon>
        <taxon>Platysternon</taxon>
    </lineage>
</organism>
<dbReference type="AlphaFoldDB" id="A0A4D9DKV0"/>